<dbReference type="CDD" id="cd03801">
    <property type="entry name" value="GT4_PimA-like"/>
    <property type="match status" value="1"/>
</dbReference>
<dbReference type="PANTHER" id="PTHR12526:SF600">
    <property type="entry name" value="GLYCOSYL TRANSFERASE GROUP 1"/>
    <property type="match status" value="1"/>
</dbReference>
<organism evidence="1 2">
    <name type="scientific">Microbacterium galbum</name>
    <dbReference type="NCBI Taxonomy" id="3075994"/>
    <lineage>
        <taxon>Bacteria</taxon>
        <taxon>Bacillati</taxon>
        <taxon>Actinomycetota</taxon>
        <taxon>Actinomycetes</taxon>
        <taxon>Micrococcales</taxon>
        <taxon>Microbacteriaceae</taxon>
        <taxon>Microbacterium</taxon>
    </lineage>
</organism>
<reference evidence="1 2" key="1">
    <citation type="submission" date="2023-09" db="EMBL/GenBank/DDBJ databases">
        <title>Microbacterium fusihabitans sp. nov., Microbacterium phycihabitans sp. nov., and Microbacterium cervinum sp. nov., isolated from dried seaweeds of beach.</title>
        <authorList>
            <person name="Lee S.D."/>
        </authorList>
    </citation>
    <scope>NUCLEOTIDE SEQUENCE [LARGE SCALE GENOMIC DNA]</scope>
    <source>
        <strain evidence="1 2">KSW4-17</strain>
    </source>
</reference>
<evidence type="ECO:0000313" key="1">
    <source>
        <dbReference type="EMBL" id="MDU0366649.1"/>
    </source>
</evidence>
<accession>A0ABU3T5J5</accession>
<proteinExistence type="predicted"/>
<evidence type="ECO:0000313" key="2">
    <source>
        <dbReference type="Proteomes" id="UP001263371"/>
    </source>
</evidence>
<dbReference type="RefSeq" id="WP_315993863.1">
    <property type="nucleotide sequence ID" value="NZ_JAWDIS010000001.1"/>
</dbReference>
<dbReference type="Gene3D" id="3.40.50.2000">
    <property type="entry name" value="Glycogen Phosphorylase B"/>
    <property type="match status" value="1"/>
</dbReference>
<name>A0ABU3T5J5_9MICO</name>
<gene>
    <name evidence="1" type="ORF">RWH45_05450</name>
</gene>
<dbReference type="EMBL" id="JAWDIS010000001">
    <property type="protein sequence ID" value="MDU0366649.1"/>
    <property type="molecule type" value="Genomic_DNA"/>
</dbReference>
<dbReference type="Proteomes" id="UP001263371">
    <property type="component" value="Unassembled WGS sequence"/>
</dbReference>
<protein>
    <submittedName>
        <fullName evidence="1">Glycosyltransferase family 4 protein</fullName>
    </submittedName>
</protein>
<sequence>MRIVSVAPVVPFDGIPHAGGQYYLLHLRALADDGHEVTLVAPDSDDNRAARARSTVTATIVLVPLPAPRRGLRRLTALDERQQRRFFPVRPVRRVRRAFAQSAEVRALFAAADAVEFQWTQMGWFARWVGAPARRLVFAHDVMLQSAERFLAAAGSRWSPRGLVARVRLATVRRDERRVYTDVGTVLVFSAKDAAVVHRAARSAAPVRVVRPPLAEPAAPGAASVAASAVATATGGGTVLFVGAFDRSVNADAALWTLREIAPRVHRRHPGARFVFAGANPTDEMRREAELVPDTVTVTGRVDSLEEYYADAALVLIPLRSGAGVKFKTVDAMVRGIPVVSTSIGVEGIVDDVLSAFAVADDAAGLADGVCAALDDPAGARRQARAVQPAAAAEFSVERFRRTLADVYAPASDES</sequence>
<dbReference type="Pfam" id="PF13692">
    <property type="entry name" value="Glyco_trans_1_4"/>
    <property type="match status" value="1"/>
</dbReference>
<dbReference type="SUPFAM" id="SSF53756">
    <property type="entry name" value="UDP-Glycosyltransferase/glycogen phosphorylase"/>
    <property type="match status" value="1"/>
</dbReference>
<dbReference type="PANTHER" id="PTHR12526">
    <property type="entry name" value="GLYCOSYLTRANSFERASE"/>
    <property type="match status" value="1"/>
</dbReference>
<comment type="caution">
    <text evidence="1">The sequence shown here is derived from an EMBL/GenBank/DDBJ whole genome shotgun (WGS) entry which is preliminary data.</text>
</comment>
<keyword evidence="2" id="KW-1185">Reference proteome</keyword>